<organism evidence="1 2">
    <name type="scientific">Avena sativa</name>
    <name type="common">Oat</name>
    <dbReference type="NCBI Taxonomy" id="4498"/>
    <lineage>
        <taxon>Eukaryota</taxon>
        <taxon>Viridiplantae</taxon>
        <taxon>Streptophyta</taxon>
        <taxon>Embryophyta</taxon>
        <taxon>Tracheophyta</taxon>
        <taxon>Spermatophyta</taxon>
        <taxon>Magnoliopsida</taxon>
        <taxon>Liliopsida</taxon>
        <taxon>Poales</taxon>
        <taxon>Poaceae</taxon>
        <taxon>BOP clade</taxon>
        <taxon>Pooideae</taxon>
        <taxon>Poodae</taxon>
        <taxon>Poeae</taxon>
        <taxon>Poeae Chloroplast Group 1 (Aveneae type)</taxon>
        <taxon>Aveninae</taxon>
        <taxon>Avena</taxon>
    </lineage>
</organism>
<dbReference type="EnsemblPlants" id="AVESA.00010b.r2.1DG0140540.1">
    <property type="protein sequence ID" value="AVESA.00010b.r2.1DG0140540.1.CDS"/>
    <property type="gene ID" value="AVESA.00010b.r2.1DG0140540"/>
</dbReference>
<dbReference type="Proteomes" id="UP001732700">
    <property type="component" value="Chromosome 1D"/>
</dbReference>
<proteinExistence type="predicted"/>
<reference evidence="1" key="2">
    <citation type="submission" date="2025-09" db="UniProtKB">
        <authorList>
            <consortium name="EnsemblPlants"/>
        </authorList>
    </citation>
    <scope>IDENTIFICATION</scope>
</reference>
<sequence length="634" mass="72830">MDYTSDGDSELEAHGSGTYTLLLSGDTKVMNDEGLYRCPFCLDGKDDYNIHDLLKHALSVGAAHDKQAKEKVDHRALAKHLKNEPATLLSPLLQPIVMDPQPPQHNRDELFVWPWMGIIVNMPSEYVGKSANWLKEHFSCFHPVKVHHVYSKGRPTGNAIVEFAKDLGGFRIAQIFESRFEKKGCGKMGWQEKESGGAEPFGWIAREDDYNDPGAIGDFLRKNGHLKTDDFVANEEAIKNEELVASLSFKIKEKNMHVQALEREYQETAVSLKRTMEQREQQLQSYNQGIQKMQQLSIEHTQKIVEENKKLRLDLQSMTHELDARSKQLDELVAATDCDRRNLKLEKQRNAMKSNALMLAEQEQQKLDEDICKLIEQYKREKETDLHCMKLLDEQLHARHKLELKIKDLREKLEVLNNTPGTENSESGKRIAELSKELHYEIKEMYYSEKYNQALIVQKNKTAVELQEARKLVIDATQGFPGQTSVQAHIGIRMIGELDLKAFSNMCRQKFPKDDAEVESVKLCSKWQNEISNPNWHPFVVSTVNGKQSEVIREDDKKLQELKEEYGEEAYAAVTTALTELNEHNSSGSRVPFPELWNHKEGRIANIKEIVQHIYGSSTVDPKQDTYLCLIMYY</sequence>
<evidence type="ECO:0000313" key="1">
    <source>
        <dbReference type="EnsemblPlants" id="AVESA.00010b.r2.1DG0140540.1.CDS"/>
    </source>
</evidence>
<accession>A0ACD5TXM3</accession>
<evidence type="ECO:0000313" key="2">
    <source>
        <dbReference type="Proteomes" id="UP001732700"/>
    </source>
</evidence>
<name>A0ACD5TXM3_AVESA</name>
<keyword evidence="2" id="KW-1185">Reference proteome</keyword>
<reference evidence="1" key="1">
    <citation type="submission" date="2021-05" db="EMBL/GenBank/DDBJ databases">
        <authorList>
            <person name="Scholz U."/>
            <person name="Mascher M."/>
            <person name="Fiebig A."/>
        </authorList>
    </citation>
    <scope>NUCLEOTIDE SEQUENCE [LARGE SCALE GENOMIC DNA]</scope>
</reference>
<protein>
    <submittedName>
        <fullName evidence="1">Uncharacterized protein</fullName>
    </submittedName>
</protein>